<dbReference type="InterPro" id="IPR001126">
    <property type="entry name" value="UmuC"/>
</dbReference>
<evidence type="ECO:0000313" key="4">
    <source>
        <dbReference type="EMBL" id="UFZ06813.1"/>
    </source>
</evidence>
<keyword evidence="2" id="KW-0227">DNA damage</keyword>
<dbReference type="EMBL" id="CP088156">
    <property type="protein sequence ID" value="UFZ06813.1"/>
    <property type="molecule type" value="Genomic_DNA"/>
</dbReference>
<dbReference type="PANTHER" id="PTHR35369">
    <property type="entry name" value="BLR3025 PROTEIN-RELATED"/>
    <property type="match status" value="1"/>
</dbReference>
<feature type="domain" description="UmuC" evidence="3">
    <location>
        <begin position="32"/>
        <end position="159"/>
    </location>
</feature>
<evidence type="ECO:0000259" key="3">
    <source>
        <dbReference type="Pfam" id="PF00817"/>
    </source>
</evidence>
<dbReference type="InterPro" id="IPR043128">
    <property type="entry name" value="Rev_trsase/Diguanyl_cyclase"/>
</dbReference>
<dbReference type="Gene3D" id="3.30.70.270">
    <property type="match status" value="1"/>
</dbReference>
<reference evidence="4" key="1">
    <citation type="journal article" date="2024" name="Antonie Van Leeuwenhoek">
        <title>Bradyrhizobium ontarionense sp. nov., a novel bacterial symbiont isolated from Aeschynomene indica (Indian jointvetch), harbours photosynthesis, nitrogen fixation and nitrous oxide (N2O) reductase genes.</title>
        <authorList>
            <person name="Bromfield E.S.P."/>
            <person name="Cloutier S."/>
        </authorList>
    </citation>
    <scope>NUCLEOTIDE SEQUENCE</scope>
    <source>
        <strain evidence="4">A19</strain>
    </source>
</reference>
<proteinExistence type="inferred from homology"/>
<accession>A0ABY3RJ82</accession>
<evidence type="ECO:0000313" key="5">
    <source>
        <dbReference type="Proteomes" id="UP001431010"/>
    </source>
</evidence>
<keyword evidence="5" id="KW-1185">Reference proteome</keyword>
<protein>
    <submittedName>
        <fullName evidence="4">DNA polymerase Y family protein</fullName>
    </submittedName>
</protein>
<dbReference type="RefSeq" id="WP_231326270.1">
    <property type="nucleotide sequence ID" value="NZ_CP088156.1"/>
</dbReference>
<dbReference type="Gene3D" id="3.40.1170.60">
    <property type="match status" value="1"/>
</dbReference>
<comment type="similarity">
    <text evidence="1">Belongs to the DNA polymerase type-Y family.</text>
</comment>
<sequence>MRAVSANRRRILSLWLPRLPIDRIMRSRAAALPDAKPQVVVIKDANALLIHSLDEAAARHGVSLGQPLANARAVCPDLVVHEADLAADAHMLEGIADWCDRFTPLVALDSPHGLTLDITGCVHLFGGEAKLMQSVCDALTARGVTVSAAIASNAVCARTLNRQVHGRIVPDGEEAATVSLLPVAALGGSEAITLGLRRAGLKTIGDVAARGRNEITARFGAGFTRVLAQALGEADAPISPRKVPPDYIVEKRFAEPVATDTVIAASLSSLAAMLVRAMAQQGKGARRLEACFFRTDGLVRVIAVETGQPVTEATVIDRLFRDRLEALNDPLDPGFGFDMIRLSASRSEIVVQQQRDLDAHVHDNDELAALIDRIAARIGGRRVVVYLPVETHIPERATLPLQAQQHLAAATAADWPEREADEPPLRPLRLFAQPEAIQVIAEVPDGPPARFVWRRAAHAVVRAEGPERIAMEWWRPEGQGLTRDYFRVEDEHGLRFWLYRDGLYDRELEQPEGRPVQPAWYMHGLFA</sequence>
<dbReference type="InterPro" id="IPR050356">
    <property type="entry name" value="SulA_CellDiv_inhibitor"/>
</dbReference>
<dbReference type="PANTHER" id="PTHR35369:SF2">
    <property type="entry name" value="BLR3025 PROTEIN"/>
    <property type="match status" value="1"/>
</dbReference>
<evidence type="ECO:0000256" key="1">
    <source>
        <dbReference type="ARBA" id="ARBA00010945"/>
    </source>
</evidence>
<organism evidence="4 5">
    <name type="scientific">Bradyrhizobium ontarionense</name>
    <dbReference type="NCBI Taxonomy" id="2898149"/>
    <lineage>
        <taxon>Bacteria</taxon>
        <taxon>Pseudomonadati</taxon>
        <taxon>Pseudomonadota</taxon>
        <taxon>Alphaproteobacteria</taxon>
        <taxon>Hyphomicrobiales</taxon>
        <taxon>Nitrobacteraceae</taxon>
        <taxon>Bradyrhizobium</taxon>
    </lineage>
</organism>
<dbReference type="SUPFAM" id="SSF56672">
    <property type="entry name" value="DNA/RNA polymerases"/>
    <property type="match status" value="1"/>
</dbReference>
<dbReference type="Pfam" id="PF00817">
    <property type="entry name" value="IMS"/>
    <property type="match status" value="1"/>
</dbReference>
<name>A0ABY3RJ82_9BRAD</name>
<evidence type="ECO:0000256" key="2">
    <source>
        <dbReference type="ARBA" id="ARBA00022763"/>
    </source>
</evidence>
<dbReference type="Proteomes" id="UP001431010">
    <property type="component" value="Chromosome"/>
</dbReference>
<dbReference type="CDD" id="cd03468">
    <property type="entry name" value="PolY_like"/>
    <property type="match status" value="1"/>
</dbReference>
<gene>
    <name evidence="4" type="ORF">LQG66_11135</name>
</gene>
<dbReference type="InterPro" id="IPR043502">
    <property type="entry name" value="DNA/RNA_pol_sf"/>
</dbReference>